<proteinExistence type="predicted"/>
<protein>
    <submittedName>
        <fullName evidence="1">43077_t:CDS:1</fullName>
    </submittedName>
</protein>
<evidence type="ECO:0000313" key="1">
    <source>
        <dbReference type="EMBL" id="CAG8793376.1"/>
    </source>
</evidence>
<sequence>MEILALTLQIILDIINESPVIMPAFVILNITLNGPLFLNNSPLSYIDIYFEQVVLKSDEQLFNVNNFYPILPGQYIIFEFSIIIVKKYSSYFMGQLGFGPDRTDALLNIVETRVLPSDPNNSNIFLAI</sequence>
<accession>A0ABN7VQJ0</accession>
<reference evidence="1 2" key="1">
    <citation type="submission" date="2021-06" db="EMBL/GenBank/DDBJ databases">
        <authorList>
            <person name="Kallberg Y."/>
            <person name="Tangrot J."/>
            <person name="Rosling A."/>
        </authorList>
    </citation>
    <scope>NUCLEOTIDE SEQUENCE [LARGE SCALE GENOMIC DNA]</scope>
    <source>
        <strain evidence="1 2">120-4 pot B 10/14</strain>
    </source>
</reference>
<name>A0ABN7VQJ0_GIGMA</name>
<comment type="caution">
    <text evidence="1">The sequence shown here is derived from an EMBL/GenBank/DDBJ whole genome shotgun (WGS) entry which is preliminary data.</text>
</comment>
<dbReference type="EMBL" id="CAJVQB010020086">
    <property type="protein sequence ID" value="CAG8793376.1"/>
    <property type="molecule type" value="Genomic_DNA"/>
</dbReference>
<dbReference type="Proteomes" id="UP000789901">
    <property type="component" value="Unassembled WGS sequence"/>
</dbReference>
<organism evidence="1 2">
    <name type="scientific">Gigaspora margarita</name>
    <dbReference type="NCBI Taxonomy" id="4874"/>
    <lineage>
        <taxon>Eukaryota</taxon>
        <taxon>Fungi</taxon>
        <taxon>Fungi incertae sedis</taxon>
        <taxon>Mucoromycota</taxon>
        <taxon>Glomeromycotina</taxon>
        <taxon>Glomeromycetes</taxon>
        <taxon>Diversisporales</taxon>
        <taxon>Gigasporaceae</taxon>
        <taxon>Gigaspora</taxon>
    </lineage>
</organism>
<keyword evidence="2" id="KW-1185">Reference proteome</keyword>
<evidence type="ECO:0000313" key="2">
    <source>
        <dbReference type="Proteomes" id="UP000789901"/>
    </source>
</evidence>
<gene>
    <name evidence="1" type="ORF">GMARGA_LOCUS21603</name>
</gene>
<feature type="non-terminal residue" evidence="1">
    <location>
        <position position="128"/>
    </location>
</feature>